<reference evidence="1" key="1">
    <citation type="submission" date="2023-06" db="EMBL/GenBank/DDBJ databases">
        <title>Genome-scale phylogeny and comparative genomics of the fungal order Sordariales.</title>
        <authorList>
            <consortium name="Lawrence Berkeley National Laboratory"/>
            <person name="Hensen N."/>
            <person name="Bonometti L."/>
            <person name="Westerberg I."/>
            <person name="Brannstrom I.O."/>
            <person name="Guillou S."/>
            <person name="Cros-Aarteil S."/>
            <person name="Calhoun S."/>
            <person name="Haridas S."/>
            <person name="Kuo A."/>
            <person name="Mondo S."/>
            <person name="Pangilinan J."/>
            <person name="Riley R."/>
            <person name="LaButti K."/>
            <person name="Andreopoulos B."/>
            <person name="Lipzen A."/>
            <person name="Chen C."/>
            <person name="Yanf M."/>
            <person name="Daum C."/>
            <person name="Ng V."/>
            <person name="Clum A."/>
            <person name="Steindorff A."/>
            <person name="Ohm R."/>
            <person name="Martin F."/>
            <person name="Silar P."/>
            <person name="Natvig D."/>
            <person name="Lalanne C."/>
            <person name="Gautier V."/>
            <person name="Ament-velasquez S.L."/>
            <person name="Kruys A."/>
            <person name="Hutchinson M.I."/>
            <person name="Powell A.J."/>
            <person name="Barry K."/>
            <person name="Miller A.N."/>
            <person name="Grigoriev I.V."/>
            <person name="Debuchy R."/>
            <person name="Gladieux P."/>
            <person name="Thoren M.H."/>
            <person name="Johannesson H."/>
        </authorList>
    </citation>
    <scope>NUCLEOTIDE SEQUENCE</scope>
    <source>
        <strain evidence="1">SMH2392-1A</strain>
    </source>
</reference>
<evidence type="ECO:0000313" key="2">
    <source>
        <dbReference type="Proteomes" id="UP001172101"/>
    </source>
</evidence>
<protein>
    <submittedName>
        <fullName evidence="1">Uncharacterized protein</fullName>
    </submittedName>
</protein>
<dbReference type="Proteomes" id="UP001172101">
    <property type="component" value="Unassembled WGS sequence"/>
</dbReference>
<dbReference type="EMBL" id="JAUIRO010000002">
    <property type="protein sequence ID" value="KAK0727610.1"/>
    <property type="molecule type" value="Genomic_DNA"/>
</dbReference>
<dbReference type="AlphaFoldDB" id="A0AA40E586"/>
<keyword evidence="2" id="KW-1185">Reference proteome</keyword>
<comment type="caution">
    <text evidence="1">The sequence shown here is derived from an EMBL/GenBank/DDBJ whole genome shotgun (WGS) entry which is preliminary data.</text>
</comment>
<sequence>MILTIKTLSTPIEATRFLQSKVCGFHDSNQAKFYTLPTRTTRLGNRQLLKETPASSQAFPMATISHGSGASLTPEQLAMDLARTGIPIDRNKSAVAPDQSSIFHVAEMALRRKLPPDAVTWVPNLDIVTSFENFKGLQASLQVKDRNKANFSLELYHTSTPEVAQALFHHKLSLDGQPKFWRRPPELKFGQLLLVKEAIQQIIMWCHNDILIVINSKLEATSGTQAVLYNFTNAMDAYLWGS</sequence>
<accession>A0AA40E586</accession>
<gene>
    <name evidence="1" type="ORF">B0T26DRAFT_140866</name>
</gene>
<evidence type="ECO:0000313" key="1">
    <source>
        <dbReference type="EMBL" id="KAK0727610.1"/>
    </source>
</evidence>
<proteinExistence type="predicted"/>
<dbReference type="GeneID" id="85316668"/>
<name>A0AA40E586_9PEZI</name>
<dbReference type="RefSeq" id="XP_060300465.1">
    <property type="nucleotide sequence ID" value="XM_060433397.1"/>
</dbReference>
<organism evidence="1 2">
    <name type="scientific">Lasiosphaeria miniovina</name>
    <dbReference type="NCBI Taxonomy" id="1954250"/>
    <lineage>
        <taxon>Eukaryota</taxon>
        <taxon>Fungi</taxon>
        <taxon>Dikarya</taxon>
        <taxon>Ascomycota</taxon>
        <taxon>Pezizomycotina</taxon>
        <taxon>Sordariomycetes</taxon>
        <taxon>Sordariomycetidae</taxon>
        <taxon>Sordariales</taxon>
        <taxon>Lasiosphaeriaceae</taxon>
        <taxon>Lasiosphaeria</taxon>
    </lineage>
</organism>